<keyword evidence="2" id="KW-0418">Kinase</keyword>
<sequence>MILKHSNASFNNITLILQVRSNLYEVLLINLISYGPLIHISNIKLIRTDTTLNLSQKADIGMFFVMFGFCFYMPLH</sequence>
<evidence type="ECO:0000313" key="2">
    <source>
        <dbReference type="EMBL" id="KAB2612639.1"/>
    </source>
</evidence>
<evidence type="ECO:0000313" key="3">
    <source>
        <dbReference type="Proteomes" id="UP000327157"/>
    </source>
</evidence>
<keyword evidence="3" id="KW-1185">Reference proteome</keyword>
<protein>
    <submittedName>
        <fullName evidence="2">Protein kinase</fullName>
    </submittedName>
</protein>
<dbReference type="EMBL" id="SMOL01000458">
    <property type="protein sequence ID" value="KAB2612639.1"/>
    <property type="molecule type" value="Genomic_DNA"/>
</dbReference>
<feature type="transmembrane region" description="Helical" evidence="1">
    <location>
        <begin position="27"/>
        <end position="46"/>
    </location>
</feature>
<dbReference type="PANTHER" id="PTHR34892:SF2">
    <property type="entry name" value="VACUOLAR ATP SYNTHASE CATALYTIC SUBUNIT-RELATED _ V-ATPASE-RELATED _ VACUOLAR PROTON PUMP-LIKE PROTEIN"/>
    <property type="match status" value="1"/>
</dbReference>
<keyword evidence="2" id="KW-0808">Transferase</keyword>
<dbReference type="Proteomes" id="UP000327157">
    <property type="component" value="Chromosome 9"/>
</dbReference>
<comment type="caution">
    <text evidence="2">The sequence shown here is derived from an EMBL/GenBank/DDBJ whole genome shotgun (WGS) entry which is preliminary data.</text>
</comment>
<dbReference type="GO" id="GO:0005773">
    <property type="term" value="C:vacuole"/>
    <property type="evidence" value="ECO:0007669"/>
    <property type="project" value="TreeGrafter"/>
</dbReference>
<dbReference type="GO" id="GO:0016301">
    <property type="term" value="F:kinase activity"/>
    <property type="evidence" value="ECO:0007669"/>
    <property type="project" value="UniProtKB-KW"/>
</dbReference>
<accession>A0A5N5GB18</accession>
<reference evidence="2 3" key="1">
    <citation type="submission" date="2019-09" db="EMBL/GenBank/DDBJ databases">
        <authorList>
            <person name="Ou C."/>
        </authorList>
    </citation>
    <scope>NUCLEOTIDE SEQUENCE [LARGE SCALE GENOMIC DNA]</scope>
    <source>
        <strain evidence="2">S2</strain>
        <tissue evidence="2">Leaf</tissue>
    </source>
</reference>
<dbReference type="PANTHER" id="PTHR34892">
    <property type="entry name" value="VACUOLAR ATP SYNTHASE CATALYTIC SUBUNIT-RELATED / V-ATPASE-RELATED / VACUOLAR PROTON PUMP-LIKE PROTEIN"/>
    <property type="match status" value="1"/>
</dbReference>
<proteinExistence type="predicted"/>
<reference evidence="2 3" key="3">
    <citation type="submission" date="2019-11" db="EMBL/GenBank/DDBJ databases">
        <title>A de novo genome assembly of a pear dwarfing rootstock.</title>
        <authorList>
            <person name="Wang F."/>
            <person name="Wang J."/>
            <person name="Li S."/>
            <person name="Zhang Y."/>
            <person name="Fang M."/>
            <person name="Ma L."/>
            <person name="Zhao Y."/>
            <person name="Jiang S."/>
        </authorList>
    </citation>
    <scope>NUCLEOTIDE SEQUENCE [LARGE SCALE GENOMIC DNA]</scope>
    <source>
        <strain evidence="2">S2</strain>
        <tissue evidence="2">Leaf</tissue>
    </source>
</reference>
<dbReference type="OrthoDB" id="1669972at2759"/>
<keyword evidence="1" id="KW-0812">Transmembrane</keyword>
<feature type="transmembrane region" description="Helical" evidence="1">
    <location>
        <begin position="58"/>
        <end position="75"/>
    </location>
</feature>
<name>A0A5N5GB18_9ROSA</name>
<gene>
    <name evidence="2" type="ORF">D8674_034955</name>
</gene>
<keyword evidence="1" id="KW-0472">Membrane</keyword>
<keyword evidence="1" id="KW-1133">Transmembrane helix</keyword>
<evidence type="ECO:0000256" key="1">
    <source>
        <dbReference type="SAM" id="Phobius"/>
    </source>
</evidence>
<dbReference type="AlphaFoldDB" id="A0A5N5GB18"/>
<organism evidence="2 3">
    <name type="scientific">Pyrus ussuriensis x Pyrus communis</name>
    <dbReference type="NCBI Taxonomy" id="2448454"/>
    <lineage>
        <taxon>Eukaryota</taxon>
        <taxon>Viridiplantae</taxon>
        <taxon>Streptophyta</taxon>
        <taxon>Embryophyta</taxon>
        <taxon>Tracheophyta</taxon>
        <taxon>Spermatophyta</taxon>
        <taxon>Magnoliopsida</taxon>
        <taxon>eudicotyledons</taxon>
        <taxon>Gunneridae</taxon>
        <taxon>Pentapetalae</taxon>
        <taxon>rosids</taxon>
        <taxon>fabids</taxon>
        <taxon>Rosales</taxon>
        <taxon>Rosaceae</taxon>
        <taxon>Amygdaloideae</taxon>
        <taxon>Maleae</taxon>
        <taxon>Pyrus</taxon>
    </lineage>
</organism>
<reference evidence="3" key="2">
    <citation type="submission" date="2019-10" db="EMBL/GenBank/DDBJ databases">
        <title>A de novo genome assembly of a pear dwarfing rootstock.</title>
        <authorList>
            <person name="Wang F."/>
            <person name="Wang J."/>
            <person name="Li S."/>
            <person name="Zhang Y."/>
            <person name="Fang M."/>
            <person name="Ma L."/>
            <person name="Zhao Y."/>
            <person name="Jiang S."/>
        </authorList>
    </citation>
    <scope>NUCLEOTIDE SEQUENCE [LARGE SCALE GENOMIC DNA]</scope>
</reference>